<reference evidence="2" key="3">
    <citation type="submission" date="2021-08" db="EMBL/GenBank/DDBJ databases">
        <authorList>
            <person name="Tani A."/>
            <person name="Ola A."/>
            <person name="Ogura Y."/>
            <person name="Katsura K."/>
            <person name="Hayashi T."/>
        </authorList>
    </citation>
    <scope>NUCLEOTIDE SEQUENCE</scope>
    <source>
        <strain evidence="2">DSM 21893</strain>
    </source>
</reference>
<dbReference type="AlphaFoldDB" id="A0A679J7G5"/>
<name>A0A679J7G5_9HYPH</name>
<evidence type="ECO:0000313" key="3">
    <source>
        <dbReference type="Proteomes" id="UP001055307"/>
    </source>
</evidence>
<keyword evidence="3" id="KW-1185">Reference proteome</keyword>
<accession>A0A679J7G5</accession>
<dbReference type="EMBL" id="BPQF01000007">
    <property type="protein sequence ID" value="GJD38809.1"/>
    <property type="molecule type" value="Genomic_DNA"/>
</dbReference>
<evidence type="ECO:0000313" key="1">
    <source>
        <dbReference type="EMBL" id="CAA2103849.1"/>
    </source>
</evidence>
<organism evidence="1">
    <name type="scientific">Methylobacterium bullatum</name>
    <dbReference type="NCBI Taxonomy" id="570505"/>
    <lineage>
        <taxon>Bacteria</taxon>
        <taxon>Pseudomonadati</taxon>
        <taxon>Pseudomonadota</taxon>
        <taxon>Alphaproteobacteria</taxon>
        <taxon>Hyphomicrobiales</taxon>
        <taxon>Methylobacteriaceae</taxon>
        <taxon>Methylobacterium</taxon>
    </lineage>
</organism>
<proteinExistence type="predicted"/>
<dbReference type="Proteomes" id="UP001055307">
    <property type="component" value="Unassembled WGS sequence"/>
</dbReference>
<reference evidence="2" key="1">
    <citation type="journal article" date="2016" name="Front. Microbiol.">
        <title>Genome Sequence of the Piezophilic, Mesophilic Sulfate-Reducing Bacterium Desulfovibrio indicus J2T.</title>
        <authorList>
            <person name="Cao J."/>
            <person name="Maignien L."/>
            <person name="Shao Z."/>
            <person name="Alain K."/>
            <person name="Jebbar M."/>
        </authorList>
    </citation>
    <scope>NUCLEOTIDE SEQUENCE</scope>
    <source>
        <strain evidence="2">DSM 21893</strain>
    </source>
</reference>
<dbReference type="EMBL" id="LR743504">
    <property type="protein sequence ID" value="CAA2103849.1"/>
    <property type="molecule type" value="Genomic_DNA"/>
</dbReference>
<dbReference type="RefSeq" id="WP_187273294.1">
    <property type="nucleotide sequence ID" value="NZ_BPQF01000007.1"/>
</dbReference>
<reference evidence="1" key="2">
    <citation type="submission" date="2019-12" db="EMBL/GenBank/DDBJ databases">
        <authorList>
            <person name="Cremers G."/>
        </authorList>
    </citation>
    <scope>NUCLEOTIDE SEQUENCE</scope>
    <source>
        <strain evidence="1">Mbul1</strain>
    </source>
</reference>
<gene>
    <name evidence="1" type="ORF">MBUL_02404</name>
    <name evidence="2" type="ORF">OICFNHDK_1260</name>
</gene>
<protein>
    <submittedName>
        <fullName evidence="1">Uncharacterized protein</fullName>
    </submittedName>
</protein>
<sequence length="55" mass="6004">MLSLFIANTPAPAEEPIDRDPGVITLAAALIRAVRRQHDAAFRRRCDQATTTTAI</sequence>
<evidence type="ECO:0000313" key="2">
    <source>
        <dbReference type="EMBL" id="GJD38809.1"/>
    </source>
</evidence>